<dbReference type="PROSITE" id="PS00409">
    <property type="entry name" value="PROKAR_NTER_METHYL"/>
    <property type="match status" value="1"/>
</dbReference>
<dbReference type="InterPro" id="IPR012902">
    <property type="entry name" value="N_methyl_site"/>
</dbReference>
<keyword evidence="3" id="KW-1185">Reference proteome</keyword>
<proteinExistence type="predicted"/>
<dbReference type="Proteomes" id="UP001430149">
    <property type="component" value="Unassembled WGS sequence"/>
</dbReference>
<keyword evidence="1" id="KW-1133">Transmembrane helix</keyword>
<protein>
    <submittedName>
        <fullName evidence="2">PilW family protein</fullName>
    </submittedName>
</protein>
<sequence length="448" mass="47522">MTGRLHSQRGMSLVELMIAMVLGMLVSASVIAVFTSSSTSQLAQEQLMRLQEEGRFAVTQIKNDLAMSGAQYCNGSGGSAYASAAGPYLDQLRAPTVYASAPGALRAALSDVTTPWGSPYPPQPVEPYSLPSFLSMRGYDCSAGDCKPVDPSDKRNPNGFGIPAMGTTVDARVVGASVLTVRYLDASGGWTLAPDGRGLNVTADGSVSIDLGTATSKWTPADFKPSHPLAMLADCSSAQIFSVSGQGTSQLVSTGSNFVQPAIFQNMAAPKLFDLSLDMLSVTYFLKVVDNGDGMGHTTGALIRRINGGNGERKGSSEEIARGVERLDFKYGVQHADGTVRYYTAAQVDNSTRADCPSLPLPILGDNGHGCLWRSVSLVEVDLVMDGQQPLHSLAPDELAYTYATDGIVEPAPPTADQRKVTPLQQGFPLPMLRREFTAVVALRNFNP</sequence>
<organism evidence="2 3">
    <name type="scientific">Dyella flava</name>
    <dbReference type="NCBI Taxonomy" id="1920170"/>
    <lineage>
        <taxon>Bacteria</taxon>
        <taxon>Pseudomonadati</taxon>
        <taxon>Pseudomonadota</taxon>
        <taxon>Gammaproteobacteria</taxon>
        <taxon>Lysobacterales</taxon>
        <taxon>Rhodanobacteraceae</taxon>
        <taxon>Dyella</taxon>
    </lineage>
</organism>
<dbReference type="InterPro" id="IPR032092">
    <property type="entry name" value="PilW"/>
</dbReference>
<comment type="caution">
    <text evidence="2">The sequence shown here is derived from an EMBL/GenBank/DDBJ whole genome shotgun (WGS) entry which is preliminary data.</text>
</comment>
<reference evidence="2" key="1">
    <citation type="submission" date="2020-10" db="EMBL/GenBank/DDBJ databases">
        <title>Phylogeny of dyella-like bacteria.</title>
        <authorList>
            <person name="Fu J."/>
        </authorList>
    </citation>
    <scope>NUCLEOTIDE SEQUENCE</scope>
    <source>
        <strain evidence="2">DHOC52</strain>
    </source>
</reference>
<evidence type="ECO:0000313" key="3">
    <source>
        <dbReference type="Proteomes" id="UP001430149"/>
    </source>
</evidence>
<gene>
    <name evidence="2" type="ORF">ISP19_19725</name>
</gene>
<dbReference type="EMBL" id="JADIKE010000039">
    <property type="protein sequence ID" value="MBM7127610.1"/>
    <property type="molecule type" value="Genomic_DNA"/>
</dbReference>
<evidence type="ECO:0000256" key="1">
    <source>
        <dbReference type="SAM" id="Phobius"/>
    </source>
</evidence>
<name>A0ABS2K984_9GAMM</name>
<feature type="transmembrane region" description="Helical" evidence="1">
    <location>
        <begin position="12"/>
        <end position="34"/>
    </location>
</feature>
<keyword evidence="1" id="KW-0472">Membrane</keyword>
<dbReference type="Pfam" id="PF07963">
    <property type="entry name" value="N_methyl"/>
    <property type="match status" value="1"/>
</dbReference>
<dbReference type="Pfam" id="PF16074">
    <property type="entry name" value="PilW"/>
    <property type="match status" value="1"/>
</dbReference>
<evidence type="ECO:0000313" key="2">
    <source>
        <dbReference type="EMBL" id="MBM7127610.1"/>
    </source>
</evidence>
<keyword evidence="1" id="KW-0812">Transmembrane</keyword>
<accession>A0ABS2K984</accession>
<dbReference type="RefSeq" id="WP_204684123.1">
    <property type="nucleotide sequence ID" value="NZ_BSNR01000014.1"/>
</dbReference>